<dbReference type="GO" id="GO:0004252">
    <property type="term" value="F:serine-type endopeptidase activity"/>
    <property type="evidence" value="ECO:0007669"/>
    <property type="project" value="UniProtKB-UniRule"/>
</dbReference>
<evidence type="ECO:0000256" key="4">
    <source>
        <dbReference type="ARBA" id="ARBA00022825"/>
    </source>
</evidence>
<dbReference type="InterPro" id="IPR023828">
    <property type="entry name" value="Peptidase_S8_Ser-AS"/>
</dbReference>
<dbReference type="PANTHER" id="PTHR43806:SF11">
    <property type="entry name" value="CEREVISIN-RELATED"/>
    <property type="match status" value="1"/>
</dbReference>
<feature type="active site" description="Charge relay system" evidence="5">
    <location>
        <position position="262"/>
    </location>
</feature>
<accession>A0A4Z1BPL8</accession>
<name>A0A4Z1BPL8_9ACTN</name>
<feature type="active site" description="Charge relay system" evidence="5">
    <location>
        <position position="212"/>
    </location>
</feature>
<dbReference type="Gene3D" id="3.40.50.200">
    <property type="entry name" value="Peptidase S8/S53 domain"/>
    <property type="match status" value="1"/>
</dbReference>
<keyword evidence="3 5" id="KW-0378">Hydrolase</keyword>
<dbReference type="EMBL" id="SRRO01000001">
    <property type="protein sequence ID" value="TGN63301.1"/>
    <property type="molecule type" value="Genomic_DNA"/>
</dbReference>
<feature type="active site" description="Charge relay system" evidence="5">
    <location>
        <position position="429"/>
    </location>
</feature>
<dbReference type="Proteomes" id="UP000297496">
    <property type="component" value="Unassembled WGS sequence"/>
</dbReference>
<organism evidence="7 8">
    <name type="scientific">Nocardioides eburneiflavus</name>
    <dbReference type="NCBI Taxonomy" id="2518372"/>
    <lineage>
        <taxon>Bacteria</taxon>
        <taxon>Bacillati</taxon>
        <taxon>Actinomycetota</taxon>
        <taxon>Actinomycetes</taxon>
        <taxon>Propionibacteriales</taxon>
        <taxon>Nocardioidaceae</taxon>
        <taxon>Nocardioides</taxon>
    </lineage>
</organism>
<evidence type="ECO:0000256" key="5">
    <source>
        <dbReference type="PROSITE-ProRule" id="PRU01240"/>
    </source>
</evidence>
<dbReference type="SUPFAM" id="SSF52743">
    <property type="entry name" value="Subtilisin-like"/>
    <property type="match status" value="1"/>
</dbReference>
<protein>
    <recommendedName>
        <fullName evidence="6">Peptidase S8/S53 domain-containing protein</fullName>
    </recommendedName>
</protein>
<evidence type="ECO:0000313" key="8">
    <source>
        <dbReference type="Proteomes" id="UP000297496"/>
    </source>
</evidence>
<keyword evidence="8" id="KW-1185">Reference proteome</keyword>
<proteinExistence type="inferred from homology"/>
<sequence>MARVRVRERSTVARLASLQSRRSRLHVAARAYDGERPSFFVGDEVLVDARDDDLVRELVDRHGGEVVGSPKLPPRPKGVERRRDVDLTNAPRWARVRFADSPRDLDVDLDVLASRHGTDGGDVTYSSRLLADLAVLVRTRRAEGRRIGLDAVGEAFDMPLTRVTEGSPLAYPSDPTQWNMFAGRSRMVEAWQLVDSSRQVKGGSTVWVAVCDTEFWLDAAGRPQVAPGQTRSDFGAGVLQWNLVNEGQPAGILTSTTPSPFHGNRVASAALAAVGNSQGAAGSGGLVARPALFLGANRAYDATRAIQLCVWWGIDVLNMSWGFWNPDSDEFDEDTWVETFDWGADNGLVCIAAAGPGANNPVVELPDDLDVRPATRTPRTLTVGALDTNDQASARSNFGSSVNLWAPGTGIQVAPDAARPLGTTVNGTSFAAPLVSGVAAMMRYCNPDLSADDVRRMLVETGWQGSGRVSRGLDAAAAVRAALNSRLPDTHEDNSSPSRAYPLLPVGPGRALTMGRFSAISSATDRDYWSFEVPHLSDVVVVSEWYARLATLMVVVESASTNAVVDLARADIPTGGVRLAGVLPAGAYRVRVRGDGATAYRLLVHVDEADLGPDEFEPSNNFEDAPVLTFEAAPRSPFQMGWVLGRREWGPGTYPATLHRVTGSGPLGSAFVNRDIYRLEVPHSTVFREPTLTIRDSDEPLTVELLDADRRVLRRESPVTEATFRPPPESVGYLRVTGTSPTRYTIVTGLKVRAGVLPGPLQEELQVIPKYWGDPPPWRIRDEVSHWAVDLGRAEVEDGVLAFDLDDPAGEVLLELLDESGEVVRSAHAVTVEDVGARAVLDVAAVDPGTKVLRVTRARSAGAAQVRAVPPPVA</sequence>
<evidence type="ECO:0000313" key="7">
    <source>
        <dbReference type="EMBL" id="TGN63301.1"/>
    </source>
</evidence>
<dbReference type="InterPro" id="IPR000209">
    <property type="entry name" value="Peptidase_S8/S53_dom"/>
</dbReference>
<dbReference type="OrthoDB" id="614750at2"/>
<evidence type="ECO:0000259" key="6">
    <source>
        <dbReference type="Pfam" id="PF00082"/>
    </source>
</evidence>
<dbReference type="AlphaFoldDB" id="A0A4Z1BPL8"/>
<evidence type="ECO:0000256" key="1">
    <source>
        <dbReference type="ARBA" id="ARBA00011073"/>
    </source>
</evidence>
<keyword evidence="4 5" id="KW-0720">Serine protease</keyword>
<feature type="domain" description="Peptidase S8/S53" evidence="6">
    <location>
        <begin position="249"/>
        <end position="462"/>
    </location>
</feature>
<evidence type="ECO:0000256" key="3">
    <source>
        <dbReference type="ARBA" id="ARBA00022801"/>
    </source>
</evidence>
<dbReference type="RefSeq" id="WP_135837839.1">
    <property type="nucleotide sequence ID" value="NZ_SRRO01000001.1"/>
</dbReference>
<dbReference type="PANTHER" id="PTHR43806">
    <property type="entry name" value="PEPTIDASE S8"/>
    <property type="match status" value="1"/>
</dbReference>
<dbReference type="InterPro" id="IPR036852">
    <property type="entry name" value="Peptidase_S8/S53_dom_sf"/>
</dbReference>
<gene>
    <name evidence="7" type="ORF">EXE59_04575</name>
</gene>
<dbReference type="Pfam" id="PF00082">
    <property type="entry name" value="Peptidase_S8"/>
    <property type="match status" value="1"/>
</dbReference>
<evidence type="ECO:0000256" key="2">
    <source>
        <dbReference type="ARBA" id="ARBA00022670"/>
    </source>
</evidence>
<dbReference type="PROSITE" id="PS00138">
    <property type="entry name" value="SUBTILASE_SER"/>
    <property type="match status" value="1"/>
</dbReference>
<keyword evidence="2 5" id="KW-0645">Protease</keyword>
<dbReference type="InterPro" id="IPR050131">
    <property type="entry name" value="Peptidase_S8_subtilisin-like"/>
</dbReference>
<dbReference type="GO" id="GO:0006508">
    <property type="term" value="P:proteolysis"/>
    <property type="evidence" value="ECO:0007669"/>
    <property type="project" value="UniProtKB-KW"/>
</dbReference>
<comment type="similarity">
    <text evidence="1 5">Belongs to the peptidase S8 family.</text>
</comment>
<reference evidence="7 8" key="1">
    <citation type="submission" date="2019-04" db="EMBL/GenBank/DDBJ databases">
        <title>Three New Species of Nocardioides, Nocardioides euryhalodurans sp. nov., Nocardioides seonyuensis sp. nov. and Nocardioides eburneoflavus sp. nov. Isolated from Soil.</title>
        <authorList>
            <person name="Roh S.G."/>
            <person name="Lee C."/>
            <person name="Kim M.-K."/>
            <person name="Kim S.B."/>
        </authorList>
    </citation>
    <scope>NUCLEOTIDE SEQUENCE [LARGE SCALE GENOMIC DNA]</scope>
    <source>
        <strain evidence="7 8">MMS17-SY213</strain>
    </source>
</reference>
<dbReference type="PROSITE" id="PS51892">
    <property type="entry name" value="SUBTILASE"/>
    <property type="match status" value="1"/>
</dbReference>
<comment type="caution">
    <text evidence="7">The sequence shown here is derived from an EMBL/GenBank/DDBJ whole genome shotgun (WGS) entry which is preliminary data.</text>
</comment>